<dbReference type="AlphaFoldDB" id="A0A3P3G0M8"/>
<dbReference type="RefSeq" id="WP_124997752.1">
    <property type="nucleotide sequence ID" value="NZ_RQXT01000009.1"/>
</dbReference>
<reference evidence="1 2" key="1">
    <citation type="submission" date="2018-11" db="EMBL/GenBank/DDBJ databases">
        <title>the genome of Mesorhizobium tamadayense DSM 28320.</title>
        <authorList>
            <person name="Gao J."/>
        </authorList>
    </citation>
    <scope>NUCLEOTIDE SEQUENCE [LARGE SCALE GENOMIC DNA]</scope>
    <source>
        <strain evidence="1 2">DSM 28320</strain>
    </source>
</reference>
<evidence type="ECO:0000313" key="2">
    <source>
        <dbReference type="Proteomes" id="UP000273786"/>
    </source>
</evidence>
<protein>
    <submittedName>
        <fullName evidence="1">YcjX family protein</fullName>
    </submittedName>
</protein>
<keyword evidence="2" id="KW-1185">Reference proteome</keyword>
<dbReference type="PIRSF" id="PIRSF019381">
    <property type="entry name" value="YcjX"/>
    <property type="match status" value="1"/>
</dbReference>
<dbReference type="Pfam" id="PF04317">
    <property type="entry name" value="DUF463"/>
    <property type="match status" value="1"/>
</dbReference>
<dbReference type="PANTHER" id="PTHR38605:SF1">
    <property type="entry name" value="ATPASE"/>
    <property type="match status" value="1"/>
</dbReference>
<dbReference type="InterPro" id="IPR007413">
    <property type="entry name" value="YcjX-like"/>
</dbReference>
<evidence type="ECO:0000313" key="1">
    <source>
        <dbReference type="EMBL" id="RRI03539.1"/>
    </source>
</evidence>
<comment type="caution">
    <text evidence="1">The sequence shown here is derived from an EMBL/GenBank/DDBJ whole genome shotgun (WGS) entry which is preliminary data.</text>
</comment>
<dbReference type="PANTHER" id="PTHR38605">
    <property type="entry name" value="ATPASE-RELATED"/>
    <property type="match status" value="1"/>
</dbReference>
<accession>A0A3P3G0M8</accession>
<organism evidence="1 2">
    <name type="scientific">Mesorhizobium tamadayense</name>
    <dbReference type="NCBI Taxonomy" id="425306"/>
    <lineage>
        <taxon>Bacteria</taxon>
        <taxon>Pseudomonadati</taxon>
        <taxon>Pseudomonadota</taxon>
        <taxon>Alphaproteobacteria</taxon>
        <taxon>Hyphomicrobiales</taxon>
        <taxon>Phyllobacteriaceae</taxon>
        <taxon>Mesorhizobium</taxon>
    </lineage>
</organism>
<name>A0A3P3G0M8_9HYPH</name>
<sequence>MASSLTTFTDEARIALDTLSGRAAGLFAPSLRLGVTGLSRAGKTVFISALVHNLIHGGRLPLFEAQKSGRIARAFLEEQPDDAVPRFQYEDHVAALVDHRVWPDSTRAISELRLTIEYESASGWNRLFSAGKLSVDIVDYPGEWLLDLPLLGKSFADFSREAVELAALPARSDLSQAWRELASTIDPDADADEMTARRLAESFTAYLKACKLDERALSTLPPGRFLMPGDLEGSPALTFAPLVKLSERRPRSGSVQAMMERRFEAYKTHVVKPFFREHIARLDRQIVLIDAMQALNAGPAAMADLERAVTEILSCFRPGRGNFVTDLFSRRIDRILVAATKADQLHHESHDRLQAIVRRLADRAVARANFSGAAVDVAAMAAIRSTREGTVKQGRETLPVIIGTPLKGEQINGDTFDGKTETAIFPGDLPEKVDAVFDVSGPQAENNEPAIRFVRFRPPKLERTAEGVTLSLPHIRLDRALQFLIGDHLA</sequence>
<proteinExistence type="predicted"/>
<dbReference type="OrthoDB" id="9777645at2"/>
<gene>
    <name evidence="1" type="ORF">EH240_10255</name>
</gene>
<dbReference type="Proteomes" id="UP000273786">
    <property type="component" value="Unassembled WGS sequence"/>
</dbReference>
<dbReference type="EMBL" id="RQXT01000009">
    <property type="protein sequence ID" value="RRI03539.1"/>
    <property type="molecule type" value="Genomic_DNA"/>
</dbReference>